<dbReference type="KEGG" id="chya:V22_06600"/>
<accession>A0A517T4Z0</accession>
<dbReference type="InterPro" id="IPR012902">
    <property type="entry name" value="N_methyl_site"/>
</dbReference>
<dbReference type="SUPFAM" id="SSF54523">
    <property type="entry name" value="Pili subunits"/>
    <property type="match status" value="1"/>
</dbReference>
<protein>
    <recommendedName>
        <fullName evidence="1">DUF1559 domain-containing protein</fullName>
    </recommendedName>
</protein>
<dbReference type="Gene3D" id="3.30.700.10">
    <property type="entry name" value="Glycoprotein, Type 4 Pilin"/>
    <property type="match status" value="1"/>
</dbReference>
<dbReference type="InterPro" id="IPR011453">
    <property type="entry name" value="DUF1559"/>
</dbReference>
<evidence type="ECO:0000259" key="1">
    <source>
        <dbReference type="Pfam" id="PF07596"/>
    </source>
</evidence>
<evidence type="ECO:0000313" key="2">
    <source>
        <dbReference type="EMBL" id="QDT63439.1"/>
    </source>
</evidence>
<dbReference type="AlphaFoldDB" id="A0A517T4Z0"/>
<dbReference type="InterPro" id="IPR045584">
    <property type="entry name" value="Pilin-like"/>
</dbReference>
<dbReference type="PANTHER" id="PTHR30093">
    <property type="entry name" value="GENERAL SECRETION PATHWAY PROTEIN G"/>
    <property type="match status" value="1"/>
</dbReference>
<dbReference type="RefSeq" id="WP_231734148.1">
    <property type="nucleotide sequence ID" value="NZ_CP036316.1"/>
</dbReference>
<dbReference type="Proteomes" id="UP000319976">
    <property type="component" value="Chromosome"/>
</dbReference>
<dbReference type="InterPro" id="IPR027558">
    <property type="entry name" value="Pre_pil_HX9DG_C"/>
</dbReference>
<organism evidence="2 3">
    <name type="scientific">Calycomorphotria hydatis</name>
    <dbReference type="NCBI Taxonomy" id="2528027"/>
    <lineage>
        <taxon>Bacteria</taxon>
        <taxon>Pseudomonadati</taxon>
        <taxon>Planctomycetota</taxon>
        <taxon>Planctomycetia</taxon>
        <taxon>Planctomycetales</taxon>
        <taxon>Planctomycetaceae</taxon>
        <taxon>Calycomorphotria</taxon>
    </lineage>
</organism>
<dbReference type="NCBIfam" id="TIGR02532">
    <property type="entry name" value="IV_pilin_GFxxxE"/>
    <property type="match status" value="1"/>
</dbReference>
<gene>
    <name evidence="2" type="ORF">V22_06600</name>
</gene>
<feature type="domain" description="DUF1559" evidence="1">
    <location>
        <begin position="33"/>
        <end position="348"/>
    </location>
</feature>
<keyword evidence="3" id="KW-1185">Reference proteome</keyword>
<sequence>MPRLCRRAFTLVELLVVIAIISTLIALLLPAVQQAREAARRSQCKNNLKQIGIALHNYHDNFSCFPPGVVTKESKTSGLPITSYCDASKIQVGLNASDDLNLRTYGWSWNALLLPYVEQANLFRQLGVASRSPLAMVQAAVTDGGSQDLELLEASQKPLDSFRCPSDPAPSLYQEFAYRSTDIVTDPNSAFLNVNRLQVPLTQYVAVHNRRAVVPWNTATCTDIDSFGKERGIFGLNSRTRIRDITDGTSNTLMIGERAYSFLYDPNNSRDSRYGAGGMFIGGYAGVSHERKGREWIGSGGINVVVNGCFASQNNCSSSRYGFSSMHVGGSQFVMADGSVQFLSENIQSDVDTGGVRLWGGETMDDTVLENLLSKADGQVIGEF</sequence>
<proteinExistence type="predicted"/>
<dbReference type="EMBL" id="CP036316">
    <property type="protein sequence ID" value="QDT63439.1"/>
    <property type="molecule type" value="Genomic_DNA"/>
</dbReference>
<dbReference type="Pfam" id="PF07963">
    <property type="entry name" value="N_methyl"/>
    <property type="match status" value="1"/>
</dbReference>
<dbReference type="NCBIfam" id="TIGR04294">
    <property type="entry name" value="pre_pil_HX9DG"/>
    <property type="match status" value="1"/>
</dbReference>
<dbReference type="Pfam" id="PF07596">
    <property type="entry name" value="SBP_bac_10"/>
    <property type="match status" value="1"/>
</dbReference>
<evidence type="ECO:0000313" key="3">
    <source>
        <dbReference type="Proteomes" id="UP000319976"/>
    </source>
</evidence>
<name>A0A517T4Z0_9PLAN</name>
<dbReference type="PANTHER" id="PTHR30093:SF2">
    <property type="entry name" value="TYPE II SECRETION SYSTEM PROTEIN H"/>
    <property type="match status" value="1"/>
</dbReference>
<reference evidence="2 3" key="1">
    <citation type="submission" date="2019-02" db="EMBL/GenBank/DDBJ databases">
        <title>Deep-cultivation of Planctomycetes and their phenomic and genomic characterization uncovers novel biology.</title>
        <authorList>
            <person name="Wiegand S."/>
            <person name="Jogler M."/>
            <person name="Boedeker C."/>
            <person name="Pinto D."/>
            <person name="Vollmers J."/>
            <person name="Rivas-Marin E."/>
            <person name="Kohn T."/>
            <person name="Peeters S.H."/>
            <person name="Heuer A."/>
            <person name="Rast P."/>
            <person name="Oberbeckmann S."/>
            <person name="Bunk B."/>
            <person name="Jeske O."/>
            <person name="Meyerdierks A."/>
            <person name="Storesund J.E."/>
            <person name="Kallscheuer N."/>
            <person name="Luecker S."/>
            <person name="Lage O.M."/>
            <person name="Pohl T."/>
            <person name="Merkel B.J."/>
            <person name="Hornburger P."/>
            <person name="Mueller R.-W."/>
            <person name="Bruemmer F."/>
            <person name="Labrenz M."/>
            <person name="Spormann A.M."/>
            <person name="Op den Camp H."/>
            <person name="Overmann J."/>
            <person name="Amann R."/>
            <person name="Jetten M.S.M."/>
            <person name="Mascher T."/>
            <person name="Medema M.H."/>
            <person name="Devos D.P."/>
            <person name="Kaster A.-K."/>
            <person name="Ovreas L."/>
            <person name="Rohde M."/>
            <person name="Galperin M.Y."/>
            <person name="Jogler C."/>
        </authorList>
    </citation>
    <scope>NUCLEOTIDE SEQUENCE [LARGE SCALE GENOMIC DNA]</scope>
    <source>
        <strain evidence="2 3">V22</strain>
    </source>
</reference>